<organism evidence="1 2">
    <name type="scientific">Streptomyces scopuliridis</name>
    <dbReference type="NCBI Taxonomy" id="452529"/>
    <lineage>
        <taxon>Bacteria</taxon>
        <taxon>Bacillati</taxon>
        <taxon>Actinomycetota</taxon>
        <taxon>Actinomycetes</taxon>
        <taxon>Kitasatosporales</taxon>
        <taxon>Streptomycetaceae</taxon>
        <taxon>Streptomyces</taxon>
    </lineage>
</organism>
<evidence type="ECO:0000313" key="2">
    <source>
        <dbReference type="Proteomes" id="UP001348369"/>
    </source>
</evidence>
<protein>
    <submittedName>
        <fullName evidence="1">Uncharacterized protein</fullName>
    </submittedName>
</protein>
<proteinExistence type="predicted"/>
<accession>A0ACD4ZTY5</accession>
<gene>
    <name evidence="1" type="ORF">OG835_32505</name>
</gene>
<evidence type="ECO:0000313" key="1">
    <source>
        <dbReference type="EMBL" id="WSC01257.1"/>
    </source>
</evidence>
<sequence length="73" mass="7943">MIILTGPQTSADERGDLDEMAGLLDARLTCSTDVVWADVTAFYCMDGWERCPLATADVGVARAFGLPITRVHR</sequence>
<keyword evidence="2" id="KW-1185">Reference proteome</keyword>
<dbReference type="Proteomes" id="UP001348369">
    <property type="component" value="Chromosome"/>
</dbReference>
<dbReference type="EMBL" id="CP109109">
    <property type="protein sequence ID" value="WSC01257.1"/>
    <property type="molecule type" value="Genomic_DNA"/>
</dbReference>
<name>A0ACD4ZTY5_9ACTN</name>
<reference evidence="1" key="1">
    <citation type="submission" date="2022-10" db="EMBL/GenBank/DDBJ databases">
        <title>The complete genomes of actinobacterial strains from the NBC collection.</title>
        <authorList>
            <person name="Joergensen T.S."/>
            <person name="Alvarez Arevalo M."/>
            <person name="Sterndorff E.B."/>
            <person name="Faurdal D."/>
            <person name="Vuksanovic O."/>
            <person name="Mourched A.-S."/>
            <person name="Charusanti P."/>
            <person name="Shaw S."/>
            <person name="Blin K."/>
            <person name="Weber T."/>
        </authorList>
    </citation>
    <scope>NUCLEOTIDE SEQUENCE</scope>
    <source>
        <strain evidence="1">NBC 01771</strain>
    </source>
</reference>